<accession>A0A841FGQ7</accession>
<evidence type="ECO:0000256" key="1">
    <source>
        <dbReference type="SAM" id="MobiDB-lite"/>
    </source>
</evidence>
<dbReference type="PANTHER" id="PTHR39441:SF1">
    <property type="entry name" value="DUF2252 DOMAIN-CONTAINING PROTEIN"/>
    <property type="match status" value="1"/>
</dbReference>
<keyword evidence="3" id="KW-1185">Reference proteome</keyword>
<name>A0A841FGQ7_9ACTN</name>
<dbReference type="PANTHER" id="PTHR39441">
    <property type="entry name" value="DUF2252 DOMAIN-CONTAINING PROTEIN"/>
    <property type="match status" value="1"/>
</dbReference>
<evidence type="ECO:0000313" key="2">
    <source>
        <dbReference type="EMBL" id="MBB6034855.1"/>
    </source>
</evidence>
<protein>
    <submittedName>
        <fullName evidence="2">Uncharacterized protein (DUF2252 family)</fullName>
    </submittedName>
</protein>
<organism evidence="2 3">
    <name type="scientific">Phytomonospora endophytica</name>
    <dbReference type="NCBI Taxonomy" id="714109"/>
    <lineage>
        <taxon>Bacteria</taxon>
        <taxon>Bacillati</taxon>
        <taxon>Actinomycetota</taxon>
        <taxon>Actinomycetes</taxon>
        <taxon>Micromonosporales</taxon>
        <taxon>Micromonosporaceae</taxon>
        <taxon>Phytomonospora</taxon>
    </lineage>
</organism>
<reference evidence="2 3" key="1">
    <citation type="submission" date="2020-08" db="EMBL/GenBank/DDBJ databases">
        <title>Genomic Encyclopedia of Type Strains, Phase IV (KMG-IV): sequencing the most valuable type-strain genomes for metagenomic binning, comparative biology and taxonomic classification.</title>
        <authorList>
            <person name="Goeker M."/>
        </authorList>
    </citation>
    <scope>NUCLEOTIDE SEQUENCE [LARGE SCALE GENOMIC DNA]</scope>
    <source>
        <strain evidence="2 3">YIM 65646</strain>
    </source>
</reference>
<dbReference type="Proteomes" id="UP000548476">
    <property type="component" value="Unassembled WGS sequence"/>
</dbReference>
<dbReference type="RefSeq" id="WP_184787713.1">
    <property type="nucleotide sequence ID" value="NZ_BONT01000090.1"/>
</dbReference>
<dbReference type="Pfam" id="PF10009">
    <property type="entry name" value="DUF2252"/>
    <property type="match status" value="1"/>
</dbReference>
<dbReference type="InterPro" id="IPR011009">
    <property type="entry name" value="Kinase-like_dom_sf"/>
</dbReference>
<sequence length="481" mass="51908">MWARASPDATARRGCAGHTGGPKLESEHEEAATNTHWRQWTDPADVYARGRALRAKVDHALHRDVSPTQGRPTMTEFVKASAAGRIPALMPLRTRKMLASPFSFFRGAAGLMAHDLADDPTSGITAQLCGDAHAANLGFYGRGDGEIVMDFNDFDETVPGPWEWDLKRLATSLVLAGRAGGVSEKGCREAVADTVRSYRTVVGLLAEQPFLDSWYALGDRSVLAGVDTGDLVDEIAMATAKARKNTSAKAAAKWTRREGNGDWRFVPDPPTLSAVDAATADAVVGGLDDYADTLPDSLHELINRYTVCDVAFRIVGTGSVGLRNYLILLRGNGDEPLILQVKQVIPSALGPHLPKAPPAGHDGERVVRGARLVQADTDVLLGWTAIEGRHFIVRQFRNRKGKIDPETLDREDLDDYGRLAGALLARAHARSLDARLLAGYCTDGEGLDDSMLAYALAYADVTERDYAELGAAVKRGELATE</sequence>
<proteinExistence type="predicted"/>
<feature type="region of interest" description="Disordered" evidence="1">
    <location>
        <begin position="1"/>
        <end position="28"/>
    </location>
</feature>
<gene>
    <name evidence="2" type="ORF">HNR73_002709</name>
</gene>
<dbReference type="SUPFAM" id="SSF56112">
    <property type="entry name" value="Protein kinase-like (PK-like)"/>
    <property type="match status" value="1"/>
</dbReference>
<dbReference type="AlphaFoldDB" id="A0A841FGQ7"/>
<comment type="caution">
    <text evidence="2">The sequence shown here is derived from an EMBL/GenBank/DDBJ whole genome shotgun (WGS) entry which is preliminary data.</text>
</comment>
<evidence type="ECO:0000313" key="3">
    <source>
        <dbReference type="Proteomes" id="UP000548476"/>
    </source>
</evidence>
<dbReference type="EMBL" id="JACHGT010000005">
    <property type="protein sequence ID" value="MBB6034855.1"/>
    <property type="molecule type" value="Genomic_DNA"/>
</dbReference>
<dbReference type="InterPro" id="IPR018721">
    <property type="entry name" value="DUF2252"/>
</dbReference>